<reference evidence="2" key="1">
    <citation type="submission" date="2023-10" db="EMBL/GenBank/DDBJ databases">
        <authorList>
            <person name="Chen Y."/>
            <person name="Shah S."/>
            <person name="Dougan E. K."/>
            <person name="Thang M."/>
            <person name="Chan C."/>
        </authorList>
    </citation>
    <scope>NUCLEOTIDE SEQUENCE [LARGE SCALE GENOMIC DNA]</scope>
</reference>
<accession>A0ABN9TJ88</accession>
<organism evidence="2 3">
    <name type="scientific">Prorocentrum cordatum</name>
    <dbReference type="NCBI Taxonomy" id="2364126"/>
    <lineage>
        <taxon>Eukaryota</taxon>
        <taxon>Sar</taxon>
        <taxon>Alveolata</taxon>
        <taxon>Dinophyceae</taxon>
        <taxon>Prorocentrales</taxon>
        <taxon>Prorocentraceae</taxon>
        <taxon>Prorocentrum</taxon>
    </lineage>
</organism>
<feature type="compositionally biased region" description="Polar residues" evidence="1">
    <location>
        <begin position="47"/>
        <end position="58"/>
    </location>
</feature>
<sequence>MSQGMLPVAVDWATSSPTPRPQVDAVSPAREEWEEGNRYPRIREAQGGQSKSVSTAMVSIASSRAENSSLALRQREGRLAAQSRSASAPTFCFCRTVGGGSVLELRAWCAIARANLLWLLAFRSSP</sequence>
<dbReference type="EMBL" id="CAUYUJ010014773">
    <property type="protein sequence ID" value="CAK0845895.1"/>
    <property type="molecule type" value="Genomic_DNA"/>
</dbReference>
<feature type="region of interest" description="Disordered" evidence="1">
    <location>
        <begin position="1"/>
        <end position="58"/>
    </location>
</feature>
<evidence type="ECO:0000256" key="1">
    <source>
        <dbReference type="SAM" id="MobiDB-lite"/>
    </source>
</evidence>
<dbReference type="Proteomes" id="UP001189429">
    <property type="component" value="Unassembled WGS sequence"/>
</dbReference>
<protein>
    <submittedName>
        <fullName evidence="2">Uncharacterized protein</fullName>
    </submittedName>
</protein>
<keyword evidence="3" id="KW-1185">Reference proteome</keyword>
<feature type="compositionally biased region" description="Basic and acidic residues" evidence="1">
    <location>
        <begin position="29"/>
        <end position="44"/>
    </location>
</feature>
<evidence type="ECO:0000313" key="3">
    <source>
        <dbReference type="Proteomes" id="UP001189429"/>
    </source>
</evidence>
<evidence type="ECO:0000313" key="2">
    <source>
        <dbReference type="EMBL" id="CAK0845895.1"/>
    </source>
</evidence>
<proteinExistence type="predicted"/>
<gene>
    <name evidence="2" type="ORF">PCOR1329_LOCUS39544</name>
</gene>
<name>A0ABN9TJ88_9DINO</name>
<comment type="caution">
    <text evidence="2">The sequence shown here is derived from an EMBL/GenBank/DDBJ whole genome shotgun (WGS) entry which is preliminary data.</text>
</comment>